<reference evidence="2" key="1">
    <citation type="journal article" date="2014" name="Front. Microbiol.">
        <title>High frequency of phylogenetically diverse reductive dehalogenase-homologous genes in deep subseafloor sedimentary metagenomes.</title>
        <authorList>
            <person name="Kawai M."/>
            <person name="Futagami T."/>
            <person name="Toyoda A."/>
            <person name="Takaki Y."/>
            <person name="Nishi S."/>
            <person name="Hori S."/>
            <person name="Arai W."/>
            <person name="Tsubouchi T."/>
            <person name="Morono Y."/>
            <person name="Uchiyama I."/>
            <person name="Ito T."/>
            <person name="Fujiyama A."/>
            <person name="Inagaki F."/>
            <person name="Takami H."/>
        </authorList>
    </citation>
    <scope>NUCLEOTIDE SEQUENCE</scope>
    <source>
        <strain evidence="2">Expedition CK06-06</strain>
    </source>
</reference>
<accession>X0ZZ81</accession>
<dbReference type="InterPro" id="IPR007484">
    <property type="entry name" value="Peptidase_M28"/>
</dbReference>
<sequence>MRALKKLFSALFSIIILVGILSPSSHSYEIYDSPIYLTQDIPKPINRLYTLTLLEMIQQVNESTLENHIQTIQDFGPHPTGSIELEEVKEYLYQQLNEYDLSVDLKPWNYKFKSGYNVEATLPGIGSSNGIVIICAHYDSVAVSPGADDDGSGVASVLTIAEIMSKTEFNS</sequence>
<dbReference type="Pfam" id="PF04389">
    <property type="entry name" value="Peptidase_M28"/>
    <property type="match status" value="1"/>
</dbReference>
<dbReference type="Gene3D" id="3.40.630.10">
    <property type="entry name" value="Zn peptidases"/>
    <property type="match status" value="1"/>
</dbReference>
<dbReference type="PANTHER" id="PTHR12147">
    <property type="entry name" value="METALLOPEPTIDASE M28 FAMILY MEMBER"/>
    <property type="match status" value="1"/>
</dbReference>
<dbReference type="InterPro" id="IPR045175">
    <property type="entry name" value="M28_fam"/>
</dbReference>
<evidence type="ECO:0000313" key="2">
    <source>
        <dbReference type="EMBL" id="GAG53331.1"/>
    </source>
</evidence>
<protein>
    <recommendedName>
        <fullName evidence="1">Peptidase M28 domain-containing protein</fullName>
    </recommendedName>
</protein>
<dbReference type="AlphaFoldDB" id="X0ZZ81"/>
<name>X0ZZ81_9ZZZZ</name>
<dbReference type="GO" id="GO:0006508">
    <property type="term" value="P:proteolysis"/>
    <property type="evidence" value="ECO:0007669"/>
    <property type="project" value="InterPro"/>
</dbReference>
<evidence type="ECO:0000259" key="1">
    <source>
        <dbReference type="Pfam" id="PF04389"/>
    </source>
</evidence>
<dbReference type="GO" id="GO:0008235">
    <property type="term" value="F:metalloexopeptidase activity"/>
    <property type="evidence" value="ECO:0007669"/>
    <property type="project" value="InterPro"/>
</dbReference>
<comment type="caution">
    <text evidence="2">The sequence shown here is derived from an EMBL/GenBank/DDBJ whole genome shotgun (WGS) entry which is preliminary data.</text>
</comment>
<feature type="domain" description="Peptidase M28" evidence="1">
    <location>
        <begin position="117"/>
        <end position="167"/>
    </location>
</feature>
<gene>
    <name evidence="2" type="ORF">S01H1_76213</name>
</gene>
<dbReference type="PANTHER" id="PTHR12147:SF26">
    <property type="entry name" value="PEPTIDASE M28 DOMAIN-CONTAINING PROTEIN"/>
    <property type="match status" value="1"/>
</dbReference>
<feature type="non-terminal residue" evidence="2">
    <location>
        <position position="171"/>
    </location>
</feature>
<dbReference type="SUPFAM" id="SSF53187">
    <property type="entry name" value="Zn-dependent exopeptidases"/>
    <property type="match status" value="1"/>
</dbReference>
<proteinExistence type="predicted"/>
<organism evidence="2">
    <name type="scientific">marine sediment metagenome</name>
    <dbReference type="NCBI Taxonomy" id="412755"/>
    <lineage>
        <taxon>unclassified sequences</taxon>
        <taxon>metagenomes</taxon>
        <taxon>ecological metagenomes</taxon>
    </lineage>
</organism>
<dbReference type="EMBL" id="BARS01051134">
    <property type="protein sequence ID" value="GAG53331.1"/>
    <property type="molecule type" value="Genomic_DNA"/>
</dbReference>